<dbReference type="InterPro" id="IPR051599">
    <property type="entry name" value="Cell_Envelope_Assoc"/>
</dbReference>
<dbReference type="Gene3D" id="3.40.50.620">
    <property type="entry name" value="HUPs"/>
    <property type="match status" value="1"/>
</dbReference>
<feature type="domain" description="DUF218" evidence="1">
    <location>
        <begin position="19"/>
        <end position="122"/>
    </location>
</feature>
<dbReference type="OrthoDB" id="9782395at2"/>
<dbReference type="AlphaFoldDB" id="A0A1M5BXD8"/>
<protein>
    <submittedName>
        <fullName evidence="2">DUF218 domain-containing protein</fullName>
    </submittedName>
</protein>
<gene>
    <name evidence="2" type="ORF">SAMN05444483_101226</name>
</gene>
<dbReference type="PANTHER" id="PTHR30336:SF20">
    <property type="entry name" value="DUF218 DOMAIN-CONTAINING PROTEIN"/>
    <property type="match status" value="1"/>
</dbReference>
<dbReference type="STRING" id="1073325.SAMN05444483_101226"/>
<dbReference type="CDD" id="cd06259">
    <property type="entry name" value="YdcF-like"/>
    <property type="match status" value="1"/>
</dbReference>
<keyword evidence="3" id="KW-1185">Reference proteome</keyword>
<dbReference type="Pfam" id="PF02698">
    <property type="entry name" value="DUF218"/>
    <property type="match status" value="1"/>
</dbReference>
<accession>A0A1M5BXD8</accession>
<dbReference type="InterPro" id="IPR014729">
    <property type="entry name" value="Rossmann-like_a/b/a_fold"/>
</dbReference>
<evidence type="ECO:0000259" key="1">
    <source>
        <dbReference type="Pfam" id="PF02698"/>
    </source>
</evidence>
<dbReference type="EMBL" id="FQVT01000001">
    <property type="protein sequence ID" value="SHF46882.1"/>
    <property type="molecule type" value="Genomic_DNA"/>
</dbReference>
<evidence type="ECO:0000313" key="2">
    <source>
        <dbReference type="EMBL" id="SHF46882.1"/>
    </source>
</evidence>
<organism evidence="2 3">
    <name type="scientific">Salegentibacter echinorum</name>
    <dbReference type="NCBI Taxonomy" id="1073325"/>
    <lineage>
        <taxon>Bacteria</taxon>
        <taxon>Pseudomonadati</taxon>
        <taxon>Bacteroidota</taxon>
        <taxon>Flavobacteriia</taxon>
        <taxon>Flavobacteriales</taxon>
        <taxon>Flavobacteriaceae</taxon>
        <taxon>Salegentibacter</taxon>
    </lineage>
</organism>
<dbReference type="Proteomes" id="UP000183945">
    <property type="component" value="Unassembled WGS sequence"/>
</dbReference>
<proteinExistence type="predicted"/>
<reference evidence="3" key="1">
    <citation type="submission" date="2016-11" db="EMBL/GenBank/DDBJ databases">
        <authorList>
            <person name="Varghese N."/>
            <person name="Submissions S."/>
        </authorList>
    </citation>
    <scope>NUCLEOTIDE SEQUENCE [LARGE SCALE GENOMIC DNA]</scope>
    <source>
        <strain evidence="3">DSM 24579</strain>
    </source>
</reference>
<evidence type="ECO:0000313" key="3">
    <source>
        <dbReference type="Proteomes" id="UP000183945"/>
    </source>
</evidence>
<dbReference type="RefSeq" id="WP_083572011.1">
    <property type="nucleotide sequence ID" value="NZ_FQVT01000001.1"/>
</dbReference>
<dbReference type="InterPro" id="IPR003848">
    <property type="entry name" value="DUF218"/>
</dbReference>
<sequence length="163" mass="18186">MKSHILITLGAPNSPEGALSTISKTRLDYCKAIFKKGQLILCTGGWGPQFNTAEKPHAEYCKEYLIHKGLSEQDFTEIALSKNTVDDAVKIKAILSNLGQVKLTIITSKFHVERVKLIFNEILANYEMEFKGVDSGLKKTELAALEKHEQQAIATIKQNGLYY</sequence>
<name>A0A1M5BXD8_SALEC</name>
<dbReference type="GO" id="GO:0005886">
    <property type="term" value="C:plasma membrane"/>
    <property type="evidence" value="ECO:0007669"/>
    <property type="project" value="TreeGrafter"/>
</dbReference>
<dbReference type="PANTHER" id="PTHR30336">
    <property type="entry name" value="INNER MEMBRANE PROTEIN, PROBABLE PERMEASE"/>
    <property type="match status" value="1"/>
</dbReference>